<dbReference type="EMBL" id="MAIC01000003">
    <property type="protein sequence ID" value="OPB80514.1"/>
    <property type="molecule type" value="Genomic_DNA"/>
</dbReference>
<evidence type="ECO:0000313" key="4">
    <source>
        <dbReference type="Proteomes" id="UP000190816"/>
    </source>
</evidence>
<reference evidence="3 4" key="1">
    <citation type="submission" date="2016-06" db="EMBL/GenBank/DDBJ databases">
        <authorList>
            <person name="Nicholson A.C."/>
        </authorList>
    </citation>
    <scope>NUCLEOTIDE SEQUENCE [LARGE SCALE GENOMIC DNA]</scope>
    <source>
        <strain evidence="3 4">G4123</strain>
    </source>
</reference>
<dbReference type="Pfam" id="PF14399">
    <property type="entry name" value="BtrH_N"/>
    <property type="match status" value="1"/>
</dbReference>
<comment type="caution">
    <text evidence="3">The sequence shown here is derived from an EMBL/GenBank/DDBJ whole genome shotgun (WGS) entry which is preliminary data.</text>
</comment>
<evidence type="ECO:0000313" key="3">
    <source>
        <dbReference type="EMBL" id="OPB80514.1"/>
    </source>
</evidence>
<dbReference type="Pfam" id="PF16169">
    <property type="entry name" value="DUF4872"/>
    <property type="match status" value="1"/>
</dbReference>
<sequence>MKIDNFKPFNGQHCETTATGTLLRQIGIELSEPMLFGLGEGLGYIYWNMKTMDFPFIGGRIKPDILTQNISANLNLELTVKETSSNQKAWEEVKRNLDAGKVVGLKMDCYYLTYFSNPFHFAGHYAAIYGYDNHNAFLVDTKQQGGQVQTSLESLAEARAAKGPMASKNLYYTIKSTGNNFDLKKAIPTAIRNNAIEYLNPPITNIAYKGILKTSNEIIKWFNTSESIEKEFALSAMLMEKAGTGGALFRNLYRDFLKESYELLKLDVLKTGYEAFAEIAELWTSVSQLFEKVSQTKDIIYIHQASDILKTIADKEKKAMELLVALL</sequence>
<evidence type="ECO:0000259" key="2">
    <source>
        <dbReference type="Pfam" id="PF16169"/>
    </source>
</evidence>
<evidence type="ECO:0000259" key="1">
    <source>
        <dbReference type="Pfam" id="PF14399"/>
    </source>
</evidence>
<dbReference type="Proteomes" id="UP000190816">
    <property type="component" value="Unassembled WGS sequence"/>
</dbReference>
<dbReference type="InterPro" id="IPR032369">
    <property type="entry name" value="DUF4872"/>
</dbReference>
<organism evidence="3 4">
    <name type="scientific">Elizabethkingia ursingii</name>
    <dbReference type="NCBI Taxonomy" id="1756150"/>
    <lineage>
        <taxon>Bacteria</taxon>
        <taxon>Pseudomonadati</taxon>
        <taxon>Bacteroidota</taxon>
        <taxon>Flavobacteriia</taxon>
        <taxon>Flavobacteriales</taxon>
        <taxon>Weeksellaceae</taxon>
        <taxon>Elizabethkingia</taxon>
    </lineage>
</organism>
<proteinExistence type="predicted"/>
<dbReference type="InterPro" id="IPR026935">
    <property type="entry name" value="BtrH_N"/>
</dbReference>
<feature type="domain" description="DUF4872" evidence="2">
    <location>
        <begin position="153"/>
        <end position="323"/>
    </location>
</feature>
<dbReference type="RefSeq" id="WP_078405229.1">
    <property type="nucleotide sequence ID" value="NZ_CP016377.1"/>
</dbReference>
<gene>
    <name evidence="3" type="ORF">BAY32_15965</name>
</gene>
<dbReference type="AlphaFoldDB" id="A0AAJ3TQP2"/>
<accession>A0AAJ3TQP2</accession>
<dbReference type="KEGG" id="ego:BBD34_18950"/>
<name>A0AAJ3TQP2_9FLAO</name>
<protein>
    <submittedName>
        <fullName evidence="3">Lantibiotic ABC transporter</fullName>
    </submittedName>
</protein>
<feature type="domain" description="Butirosin biosynthesis protein H N-terminal" evidence="1">
    <location>
        <begin position="13"/>
        <end position="141"/>
    </location>
</feature>